<proteinExistence type="predicted"/>
<dbReference type="InParanoid" id="K1VTA1"/>
<organism evidence="2 3">
    <name type="scientific">Trichosporon asahii var. asahii (strain CBS 8904)</name>
    <name type="common">Yeast</name>
    <dbReference type="NCBI Taxonomy" id="1220162"/>
    <lineage>
        <taxon>Eukaryota</taxon>
        <taxon>Fungi</taxon>
        <taxon>Dikarya</taxon>
        <taxon>Basidiomycota</taxon>
        <taxon>Agaricomycotina</taxon>
        <taxon>Tremellomycetes</taxon>
        <taxon>Trichosporonales</taxon>
        <taxon>Trichosporonaceae</taxon>
        <taxon>Trichosporon</taxon>
    </lineage>
</organism>
<evidence type="ECO:0000313" key="2">
    <source>
        <dbReference type="EMBL" id="EKC99917.1"/>
    </source>
</evidence>
<dbReference type="AlphaFoldDB" id="K1VTA1"/>
<evidence type="ECO:0000256" key="1">
    <source>
        <dbReference type="SAM" id="MobiDB-lite"/>
    </source>
</evidence>
<keyword evidence="3" id="KW-1185">Reference proteome</keyword>
<feature type="region of interest" description="Disordered" evidence="1">
    <location>
        <begin position="1"/>
        <end position="34"/>
    </location>
</feature>
<dbReference type="Proteomes" id="UP000006757">
    <property type="component" value="Unassembled WGS sequence"/>
</dbReference>
<comment type="caution">
    <text evidence="2">The sequence shown here is derived from an EMBL/GenBank/DDBJ whole genome shotgun (WGS) entry which is preliminary data.</text>
</comment>
<feature type="region of interest" description="Disordered" evidence="1">
    <location>
        <begin position="50"/>
        <end position="71"/>
    </location>
</feature>
<sequence>MNSPKSVAYGWAGENEKRWKDQRARGLRSPEHQDWKDKLAAAEEEMRAEIQANAAKARAAKEEQQQNNRSV</sequence>
<name>K1VTA1_TRIAC</name>
<gene>
    <name evidence="2" type="ORF">A1Q2_05794</name>
</gene>
<accession>K1VTA1</accession>
<dbReference type="HOGENOM" id="CLU_2741843_0_0_1"/>
<protein>
    <submittedName>
        <fullName evidence="2">Uncharacterized protein</fullName>
    </submittedName>
</protein>
<evidence type="ECO:0000313" key="3">
    <source>
        <dbReference type="Proteomes" id="UP000006757"/>
    </source>
</evidence>
<dbReference type="EMBL" id="AMBO01000356">
    <property type="protein sequence ID" value="EKC99917.1"/>
    <property type="molecule type" value="Genomic_DNA"/>
</dbReference>
<reference evidence="2 3" key="1">
    <citation type="journal article" date="2012" name="Eukaryot. Cell">
        <title>Genome sequence of the Trichosporon asahii environmental strain CBS 8904.</title>
        <authorList>
            <person name="Yang R.Y."/>
            <person name="Li H.T."/>
            <person name="Zhu H."/>
            <person name="Zhou G.P."/>
            <person name="Wang M."/>
            <person name="Wang L."/>
        </authorList>
    </citation>
    <scope>NUCLEOTIDE SEQUENCE [LARGE SCALE GENOMIC DNA]</scope>
    <source>
        <strain evidence="2 3">CBS 8904</strain>
    </source>
</reference>
<feature type="compositionally biased region" description="Basic and acidic residues" evidence="1">
    <location>
        <begin position="14"/>
        <end position="34"/>
    </location>
</feature>